<dbReference type="SUPFAM" id="SSF53597">
    <property type="entry name" value="Dihydrofolate reductase-like"/>
    <property type="match status" value="1"/>
</dbReference>
<evidence type="ECO:0000256" key="3">
    <source>
        <dbReference type="ARBA" id="ARBA00004910"/>
    </source>
</evidence>
<keyword evidence="18" id="KW-1185">Reference proteome</keyword>
<organism evidence="17 18">
    <name type="scientific">Pontivivens marinum</name>
    <dbReference type="NCBI Taxonomy" id="1690039"/>
    <lineage>
        <taxon>Bacteria</taxon>
        <taxon>Pseudomonadati</taxon>
        <taxon>Pseudomonadota</taxon>
        <taxon>Alphaproteobacteria</taxon>
        <taxon>Rhodobacterales</taxon>
        <taxon>Paracoccaceae</taxon>
        <taxon>Pontivivens</taxon>
    </lineage>
</organism>
<comment type="catalytic activity">
    <reaction evidence="12">
        <text>2,5-diamino-6-hydroxy-4-(5-phosphoribosylamino)-pyrimidine + H2O + H(+) = 5-amino-6-(5-phospho-D-ribosylamino)uracil + NH4(+)</text>
        <dbReference type="Rhea" id="RHEA:21868"/>
        <dbReference type="ChEBI" id="CHEBI:15377"/>
        <dbReference type="ChEBI" id="CHEBI:15378"/>
        <dbReference type="ChEBI" id="CHEBI:28938"/>
        <dbReference type="ChEBI" id="CHEBI:58453"/>
        <dbReference type="ChEBI" id="CHEBI:58614"/>
        <dbReference type="EC" id="3.5.4.26"/>
    </reaction>
</comment>
<evidence type="ECO:0000256" key="8">
    <source>
        <dbReference type="ARBA" id="ARBA00022833"/>
    </source>
</evidence>
<dbReference type="InterPro" id="IPR050765">
    <property type="entry name" value="Riboflavin_Biosynth_HTPR"/>
</dbReference>
<dbReference type="Gene3D" id="3.40.140.10">
    <property type="entry name" value="Cytidine Deaminase, domain 2"/>
    <property type="match status" value="1"/>
</dbReference>
<dbReference type="CDD" id="cd01284">
    <property type="entry name" value="Riboflavin_deaminase-reductase"/>
    <property type="match status" value="1"/>
</dbReference>
<evidence type="ECO:0000256" key="10">
    <source>
        <dbReference type="ARBA" id="ARBA00023002"/>
    </source>
</evidence>
<feature type="binding site" evidence="14">
    <location>
        <position position="171"/>
    </location>
    <ligand>
        <name>substrate</name>
    </ligand>
</feature>
<dbReference type="Pfam" id="PF01872">
    <property type="entry name" value="RibD_C"/>
    <property type="match status" value="1"/>
</dbReference>
<dbReference type="InterPro" id="IPR024072">
    <property type="entry name" value="DHFR-like_dom_sf"/>
</dbReference>
<dbReference type="RefSeq" id="WP_097928033.1">
    <property type="nucleotide sequence ID" value="NZ_OCTN01000001.1"/>
</dbReference>
<evidence type="ECO:0000313" key="18">
    <source>
        <dbReference type="Proteomes" id="UP000220034"/>
    </source>
</evidence>
<dbReference type="EC" id="3.5.4.26" evidence="12"/>
<dbReference type="InterPro" id="IPR004794">
    <property type="entry name" value="Eubact_RibD"/>
</dbReference>
<feature type="binding site" evidence="14">
    <location>
        <position position="203"/>
    </location>
    <ligand>
        <name>substrate</name>
    </ligand>
</feature>
<protein>
    <recommendedName>
        <fullName evidence="12">Riboflavin biosynthesis protein RibD</fullName>
    </recommendedName>
    <domain>
        <recommendedName>
            <fullName evidence="12">Diaminohydroxyphosphoribosylaminopyrimidine deaminase</fullName>
            <shortName evidence="12">DRAP deaminase</shortName>
            <ecNumber evidence="12">3.5.4.26</ecNumber>
        </recommendedName>
        <alternativeName>
            <fullName evidence="12">Riboflavin-specific deaminase</fullName>
        </alternativeName>
    </domain>
    <domain>
        <recommendedName>
            <fullName evidence="12">5-amino-6-(5-phosphoribosylamino)uracil reductase</fullName>
            <ecNumber evidence="12">1.1.1.193</ecNumber>
        </recommendedName>
        <alternativeName>
            <fullName evidence="12">HTP reductase</fullName>
        </alternativeName>
    </domain>
</protein>
<dbReference type="InterPro" id="IPR002125">
    <property type="entry name" value="CMP_dCMP_dom"/>
</dbReference>
<dbReference type="InterPro" id="IPR016192">
    <property type="entry name" value="APOBEC/CMP_deaminase_Zn-bd"/>
</dbReference>
<feature type="binding site" evidence="15">
    <location>
        <position position="77"/>
    </location>
    <ligand>
        <name>Zn(2+)</name>
        <dbReference type="ChEBI" id="CHEBI:29105"/>
        <note>catalytic</note>
    </ligand>
</feature>
<proteinExistence type="inferred from homology"/>
<evidence type="ECO:0000313" key="17">
    <source>
        <dbReference type="EMBL" id="SOH92454.1"/>
    </source>
</evidence>
<dbReference type="NCBIfam" id="TIGR00326">
    <property type="entry name" value="eubact_ribD"/>
    <property type="match status" value="1"/>
</dbReference>
<dbReference type="GO" id="GO:0008703">
    <property type="term" value="F:5-amino-6-(5-phosphoribosylamino)uracil reductase activity"/>
    <property type="evidence" value="ECO:0007669"/>
    <property type="project" value="UniProtKB-EC"/>
</dbReference>
<dbReference type="PANTHER" id="PTHR38011">
    <property type="entry name" value="DIHYDROFOLATE REDUCTASE FAMILY PROTEIN (AFU_ORTHOLOGUE AFUA_8G06820)"/>
    <property type="match status" value="1"/>
</dbReference>
<evidence type="ECO:0000256" key="5">
    <source>
        <dbReference type="ARBA" id="ARBA00007417"/>
    </source>
</evidence>
<comment type="catalytic activity">
    <reaction evidence="12">
        <text>5-amino-6-(5-phospho-D-ribitylamino)uracil + NADP(+) = 5-amino-6-(5-phospho-D-ribosylamino)uracil + NADPH + H(+)</text>
        <dbReference type="Rhea" id="RHEA:17845"/>
        <dbReference type="ChEBI" id="CHEBI:15378"/>
        <dbReference type="ChEBI" id="CHEBI:57783"/>
        <dbReference type="ChEBI" id="CHEBI:58349"/>
        <dbReference type="ChEBI" id="CHEBI:58421"/>
        <dbReference type="ChEBI" id="CHEBI:58453"/>
        <dbReference type="EC" id="1.1.1.193"/>
    </reaction>
</comment>
<evidence type="ECO:0000256" key="6">
    <source>
        <dbReference type="ARBA" id="ARBA00022619"/>
    </source>
</evidence>
<comment type="similarity">
    <text evidence="4 12">In the N-terminal section; belongs to the cytidine and deoxycytidylate deaminase family.</text>
</comment>
<evidence type="ECO:0000256" key="13">
    <source>
        <dbReference type="PIRSR" id="PIRSR006769-1"/>
    </source>
</evidence>
<comment type="pathway">
    <text evidence="3 12">Cofactor biosynthesis; riboflavin biosynthesis; 5-amino-6-(D-ribitylamino)uracil from GTP: step 3/4.</text>
</comment>
<dbReference type="EMBL" id="OCTN01000001">
    <property type="protein sequence ID" value="SOH92454.1"/>
    <property type="molecule type" value="Genomic_DNA"/>
</dbReference>
<feature type="binding site" evidence="14">
    <location>
        <position position="207"/>
    </location>
    <ligand>
        <name>substrate</name>
    </ligand>
</feature>
<evidence type="ECO:0000256" key="11">
    <source>
        <dbReference type="ARBA" id="ARBA00023268"/>
    </source>
</evidence>
<feature type="binding site" evidence="14">
    <location>
        <position position="187"/>
    </location>
    <ligand>
        <name>substrate</name>
    </ligand>
</feature>
<keyword evidence="6 12" id="KW-0686">Riboflavin biosynthesis</keyword>
<dbReference type="PROSITE" id="PS00903">
    <property type="entry name" value="CYT_DCMP_DEAMINASES_1"/>
    <property type="match status" value="1"/>
</dbReference>
<dbReference type="Proteomes" id="UP000220034">
    <property type="component" value="Unassembled WGS sequence"/>
</dbReference>
<dbReference type="UniPathway" id="UPA00275">
    <property type="reaction ID" value="UER00401"/>
</dbReference>
<feature type="binding site" evidence="15">
    <location>
        <position position="52"/>
    </location>
    <ligand>
        <name>Zn(2+)</name>
        <dbReference type="ChEBI" id="CHEBI:29105"/>
        <note>catalytic</note>
    </ligand>
</feature>
<sequence>MSSQDNRHMAHALSLAARGLGRTWPNPAVGCVIVSNGRVLGRGWTQPGGRPHAETVALAQAGEAARGATAYVSLEPCAHHGRTPPCCDALVAAGVARVVTTMEDPDPRVAGEGLRRLRAAGVEVTVLDQMAGAAMEANAGFLMRQASRRPLVTLKLAASLDGRIATARGESRWITGPQARAAVHMMRAQADALLIGAGTARADDPMLDVRLAGLTDAGPVRVVADGGLSLPLTGRMARSVSDQPVWLLHRRDADRARRDAWRGLGAQTLPCATDETGALVPLEMLRALGDVGITRVLCEGGGKLAAALLRAGVVDRLVYFHAGLVLGGEGLASVAAMADLPLDEVARWRLHSSDRIGDDVMTEWRI</sequence>
<dbReference type="InterPro" id="IPR002734">
    <property type="entry name" value="RibDG_C"/>
</dbReference>
<evidence type="ECO:0000256" key="2">
    <source>
        <dbReference type="ARBA" id="ARBA00004882"/>
    </source>
</evidence>
<evidence type="ECO:0000256" key="15">
    <source>
        <dbReference type="PIRSR" id="PIRSR006769-3"/>
    </source>
</evidence>
<evidence type="ECO:0000256" key="7">
    <source>
        <dbReference type="ARBA" id="ARBA00022723"/>
    </source>
</evidence>
<gene>
    <name evidence="17" type="ORF">SAMN06273572_101301</name>
</gene>
<dbReference type="Pfam" id="PF00383">
    <property type="entry name" value="dCMP_cyt_deam_1"/>
    <property type="match status" value="1"/>
</dbReference>
<keyword evidence="10 12" id="KW-0560">Oxidoreductase</keyword>
<keyword evidence="8 12" id="KW-0862">Zinc</keyword>
<comment type="pathway">
    <text evidence="2 12">Cofactor biosynthesis; riboflavin biosynthesis; 5-amino-6-(D-ribitylamino)uracil from GTP: step 2/4.</text>
</comment>
<dbReference type="GO" id="GO:0008835">
    <property type="term" value="F:diaminohydroxyphosphoribosylaminopyrimidine deaminase activity"/>
    <property type="evidence" value="ECO:0007669"/>
    <property type="project" value="UniProtKB-EC"/>
</dbReference>
<feature type="binding site" evidence="14">
    <location>
        <position position="210"/>
    </location>
    <ligand>
        <name>substrate</name>
    </ligand>
</feature>
<dbReference type="EC" id="1.1.1.193" evidence="12"/>
<feature type="active site" description="Proton donor" evidence="13">
    <location>
        <position position="54"/>
    </location>
</feature>
<keyword evidence="12" id="KW-0378">Hydrolase</keyword>
<dbReference type="SUPFAM" id="SSF53927">
    <property type="entry name" value="Cytidine deaminase-like"/>
    <property type="match status" value="1"/>
</dbReference>
<feature type="binding site" evidence="14">
    <location>
        <position position="157"/>
    </location>
    <ligand>
        <name>NADP(+)</name>
        <dbReference type="ChEBI" id="CHEBI:58349"/>
    </ligand>
</feature>
<evidence type="ECO:0000256" key="4">
    <source>
        <dbReference type="ARBA" id="ARBA00005259"/>
    </source>
</evidence>
<dbReference type="NCBIfam" id="TIGR00227">
    <property type="entry name" value="ribD_Cterm"/>
    <property type="match status" value="1"/>
</dbReference>
<dbReference type="GO" id="GO:0050661">
    <property type="term" value="F:NADP binding"/>
    <property type="evidence" value="ECO:0007669"/>
    <property type="project" value="InterPro"/>
</dbReference>
<evidence type="ECO:0000256" key="14">
    <source>
        <dbReference type="PIRSR" id="PIRSR006769-2"/>
    </source>
</evidence>
<feature type="binding site" evidence="14">
    <location>
        <position position="199"/>
    </location>
    <ligand>
        <name>NADP(+)</name>
        <dbReference type="ChEBI" id="CHEBI:58349"/>
    </ligand>
</feature>
<dbReference type="AlphaFoldDB" id="A0A2C9CMC3"/>
<evidence type="ECO:0000256" key="12">
    <source>
        <dbReference type="PIRNR" id="PIRNR006769"/>
    </source>
</evidence>
<name>A0A2C9CMC3_9RHOB</name>
<evidence type="ECO:0000259" key="16">
    <source>
        <dbReference type="PROSITE" id="PS51747"/>
    </source>
</evidence>
<feature type="binding site" evidence="15">
    <location>
        <position position="86"/>
    </location>
    <ligand>
        <name>Zn(2+)</name>
        <dbReference type="ChEBI" id="CHEBI:29105"/>
        <note>catalytic</note>
    </ligand>
</feature>
<dbReference type="GO" id="GO:0009231">
    <property type="term" value="P:riboflavin biosynthetic process"/>
    <property type="evidence" value="ECO:0007669"/>
    <property type="project" value="UniProtKB-UniPathway"/>
</dbReference>
<dbReference type="InterPro" id="IPR016193">
    <property type="entry name" value="Cytidine_deaminase-like"/>
</dbReference>
<evidence type="ECO:0000256" key="1">
    <source>
        <dbReference type="ARBA" id="ARBA00002151"/>
    </source>
</evidence>
<comment type="function">
    <text evidence="1 12">Converts 2,5-diamino-6-(ribosylamino)-4(3h)-pyrimidinone 5'-phosphate into 5-amino-6-(ribosylamino)-2,4(1h,3h)-pyrimidinedione 5'-phosphate.</text>
</comment>
<dbReference type="InterPro" id="IPR011549">
    <property type="entry name" value="RibD_C"/>
</dbReference>
<dbReference type="PIRSF" id="PIRSF006769">
    <property type="entry name" value="RibD"/>
    <property type="match status" value="1"/>
</dbReference>
<dbReference type="OrthoDB" id="9800865at2"/>
<feature type="binding site" evidence="14">
    <location>
        <begin position="301"/>
        <end position="307"/>
    </location>
    <ligand>
        <name>NADP(+)</name>
        <dbReference type="ChEBI" id="CHEBI:58349"/>
    </ligand>
</feature>
<feature type="binding site" evidence="14">
    <location>
        <position position="299"/>
    </location>
    <ligand>
        <name>substrate</name>
    </ligand>
</feature>
<dbReference type="Gene3D" id="3.40.430.10">
    <property type="entry name" value="Dihydrofolate Reductase, subunit A"/>
    <property type="match status" value="1"/>
</dbReference>
<feature type="domain" description="CMP/dCMP-type deaminase" evidence="16">
    <location>
        <begin position="3"/>
        <end position="117"/>
    </location>
</feature>
<keyword evidence="7 12" id="KW-0479">Metal-binding</keyword>
<dbReference type="GO" id="GO:0008270">
    <property type="term" value="F:zinc ion binding"/>
    <property type="evidence" value="ECO:0007669"/>
    <property type="project" value="InterPro"/>
</dbReference>
<feature type="binding site" evidence="14">
    <location>
        <position position="173"/>
    </location>
    <ligand>
        <name>NADP(+)</name>
        <dbReference type="ChEBI" id="CHEBI:58349"/>
    </ligand>
</feature>
<keyword evidence="11" id="KW-0511">Multifunctional enzyme</keyword>
<reference evidence="18" key="1">
    <citation type="submission" date="2017-09" db="EMBL/GenBank/DDBJ databases">
        <authorList>
            <person name="Varghese N."/>
            <person name="Submissions S."/>
        </authorList>
    </citation>
    <scope>NUCLEOTIDE SEQUENCE [LARGE SCALE GENOMIC DNA]</scope>
    <source>
        <strain evidence="18">C7</strain>
    </source>
</reference>
<evidence type="ECO:0000256" key="9">
    <source>
        <dbReference type="ARBA" id="ARBA00022857"/>
    </source>
</evidence>
<comment type="similarity">
    <text evidence="5 12">In the C-terminal section; belongs to the HTP reductase family.</text>
</comment>
<accession>A0A2C9CMC3</accession>
<keyword evidence="9 12" id="KW-0521">NADP</keyword>
<comment type="cofactor">
    <cofactor evidence="12 15">
        <name>Zn(2+)</name>
        <dbReference type="ChEBI" id="CHEBI:29105"/>
    </cofactor>
    <text evidence="12 15">Binds 1 zinc ion.</text>
</comment>
<dbReference type="PROSITE" id="PS51747">
    <property type="entry name" value="CYT_DCMP_DEAMINASES_2"/>
    <property type="match status" value="1"/>
</dbReference>
<dbReference type="PANTHER" id="PTHR38011:SF7">
    <property type="entry name" value="2,5-DIAMINO-6-RIBOSYLAMINO-4(3H)-PYRIMIDINONE 5'-PHOSPHATE REDUCTASE"/>
    <property type="match status" value="1"/>
</dbReference>